<sequence length="133" mass="14437">MTTSLTEHVPPTGRERVWEAGSAPAGRPAWVQVWTEGGWLPVCRYDALETGRGLAVRVVEREVAVFRDDTGRVHALDNVDPLGGDADVSHGRLADRGDRTVVATAPGRHFALDTGECLQAPGTGLRKHRVRVH</sequence>
<dbReference type="InterPro" id="IPR017881">
    <property type="entry name" value="NirD"/>
</dbReference>
<dbReference type="InterPro" id="IPR012748">
    <property type="entry name" value="Rieske-like_NirD"/>
</dbReference>
<keyword evidence="6" id="KW-0534">Nitrate assimilation</keyword>
<keyword evidence="2" id="KW-0479">Metal-binding</keyword>
<evidence type="ECO:0000256" key="6">
    <source>
        <dbReference type="ARBA" id="ARBA00023063"/>
    </source>
</evidence>
<evidence type="ECO:0000256" key="5">
    <source>
        <dbReference type="ARBA" id="ARBA00023014"/>
    </source>
</evidence>
<dbReference type="PROSITE" id="PS51296">
    <property type="entry name" value="RIESKE"/>
    <property type="match status" value="1"/>
</dbReference>
<keyword evidence="1" id="KW-0001">2Fe-2S</keyword>
<dbReference type="PROSITE" id="PS51300">
    <property type="entry name" value="NIRD"/>
    <property type="match status" value="1"/>
</dbReference>
<dbReference type="GO" id="GO:0046872">
    <property type="term" value="F:metal ion binding"/>
    <property type="evidence" value="ECO:0007669"/>
    <property type="project" value="UniProtKB-KW"/>
</dbReference>
<dbReference type="RefSeq" id="WP_179815796.1">
    <property type="nucleotide sequence ID" value="NZ_JACBZD010000001.1"/>
</dbReference>
<dbReference type="GO" id="GO:0051537">
    <property type="term" value="F:2 iron, 2 sulfur cluster binding"/>
    <property type="evidence" value="ECO:0007669"/>
    <property type="project" value="UniProtKB-KW"/>
</dbReference>
<gene>
    <name evidence="8" type="ORF">FHU37_004313</name>
</gene>
<evidence type="ECO:0000313" key="8">
    <source>
        <dbReference type="EMBL" id="NYI07370.1"/>
    </source>
</evidence>
<dbReference type="PANTHER" id="PTHR40562">
    <property type="match status" value="1"/>
</dbReference>
<evidence type="ECO:0000256" key="3">
    <source>
        <dbReference type="ARBA" id="ARBA00023002"/>
    </source>
</evidence>
<evidence type="ECO:0000256" key="4">
    <source>
        <dbReference type="ARBA" id="ARBA00023004"/>
    </source>
</evidence>
<keyword evidence="3 8" id="KW-0560">Oxidoreductase</keyword>
<keyword evidence="4" id="KW-0408">Iron</keyword>
<keyword evidence="9" id="KW-1185">Reference proteome</keyword>
<name>A0A853A1P3_9ACTN</name>
<comment type="caution">
    <text evidence="8">The sequence shown here is derived from an EMBL/GenBank/DDBJ whole genome shotgun (WGS) entry which is preliminary data.</text>
</comment>
<dbReference type="Gene3D" id="2.102.10.10">
    <property type="entry name" value="Rieske [2Fe-2S] iron-sulphur domain"/>
    <property type="match status" value="1"/>
</dbReference>
<dbReference type="PANTHER" id="PTHR40562:SF1">
    <property type="entry name" value="NITRITE REDUCTASE (NADH) SMALL SUBUNIT"/>
    <property type="match status" value="1"/>
</dbReference>
<feature type="domain" description="Rieske" evidence="7">
    <location>
        <begin position="39"/>
        <end position="133"/>
    </location>
</feature>
<evidence type="ECO:0000313" key="9">
    <source>
        <dbReference type="Proteomes" id="UP000567795"/>
    </source>
</evidence>
<dbReference type="Proteomes" id="UP000567795">
    <property type="component" value="Unassembled WGS sequence"/>
</dbReference>
<reference evidence="8 9" key="1">
    <citation type="submission" date="2020-07" db="EMBL/GenBank/DDBJ databases">
        <title>Sequencing the genomes of 1000 actinobacteria strains.</title>
        <authorList>
            <person name="Klenk H.-P."/>
        </authorList>
    </citation>
    <scope>NUCLEOTIDE SEQUENCE [LARGE SCALE GENOMIC DNA]</scope>
    <source>
        <strain evidence="8 9">DSM 42178</strain>
    </source>
</reference>
<dbReference type="EC" id="1.7.1.15" evidence="8"/>
<dbReference type="InterPro" id="IPR036922">
    <property type="entry name" value="Rieske_2Fe-2S_sf"/>
</dbReference>
<evidence type="ECO:0000256" key="2">
    <source>
        <dbReference type="ARBA" id="ARBA00022723"/>
    </source>
</evidence>
<accession>A0A853A1P3</accession>
<organism evidence="8 9">
    <name type="scientific">Allostreptomyces psammosilenae</name>
    <dbReference type="NCBI Taxonomy" id="1892865"/>
    <lineage>
        <taxon>Bacteria</taxon>
        <taxon>Bacillati</taxon>
        <taxon>Actinomycetota</taxon>
        <taxon>Actinomycetes</taxon>
        <taxon>Kitasatosporales</taxon>
        <taxon>Streptomycetaceae</taxon>
        <taxon>Allostreptomyces</taxon>
    </lineage>
</organism>
<protein>
    <submittedName>
        <fullName evidence="8">Nitrite reductase (NADH) small subunit</fullName>
        <ecNumber evidence="8">1.7.1.15</ecNumber>
    </submittedName>
</protein>
<keyword evidence="5" id="KW-0411">Iron-sulfur</keyword>
<dbReference type="AlphaFoldDB" id="A0A853A1P3"/>
<dbReference type="SUPFAM" id="SSF50022">
    <property type="entry name" value="ISP domain"/>
    <property type="match status" value="1"/>
</dbReference>
<dbReference type="InterPro" id="IPR017941">
    <property type="entry name" value="Rieske_2Fe-2S"/>
</dbReference>
<evidence type="ECO:0000259" key="7">
    <source>
        <dbReference type="PROSITE" id="PS51296"/>
    </source>
</evidence>
<evidence type="ECO:0000256" key="1">
    <source>
        <dbReference type="ARBA" id="ARBA00022714"/>
    </source>
</evidence>
<dbReference type="EMBL" id="JACBZD010000001">
    <property type="protein sequence ID" value="NYI07370.1"/>
    <property type="molecule type" value="Genomic_DNA"/>
</dbReference>
<dbReference type="GO" id="GO:0004497">
    <property type="term" value="F:monooxygenase activity"/>
    <property type="evidence" value="ECO:0007669"/>
    <property type="project" value="UniProtKB-ARBA"/>
</dbReference>
<dbReference type="GO" id="GO:0016705">
    <property type="term" value="F:oxidoreductase activity, acting on paired donors, with incorporation or reduction of molecular oxygen"/>
    <property type="evidence" value="ECO:0007669"/>
    <property type="project" value="UniProtKB-ARBA"/>
</dbReference>
<dbReference type="Pfam" id="PF13806">
    <property type="entry name" value="Rieske_2"/>
    <property type="match status" value="1"/>
</dbReference>
<proteinExistence type="predicted"/>
<dbReference type="GO" id="GO:0042128">
    <property type="term" value="P:nitrate assimilation"/>
    <property type="evidence" value="ECO:0007669"/>
    <property type="project" value="UniProtKB-KW"/>
</dbReference>
<dbReference type="GO" id="GO:0106316">
    <property type="term" value="F:nitrite reductase (NADH) activity"/>
    <property type="evidence" value="ECO:0007669"/>
    <property type="project" value="UniProtKB-EC"/>
</dbReference>